<comment type="caution">
    <text evidence="2">The sequence shown here is derived from an EMBL/GenBank/DDBJ whole genome shotgun (WGS) entry which is preliminary data.</text>
</comment>
<protein>
    <submittedName>
        <fullName evidence="2">Uncharacterized protein</fullName>
    </submittedName>
</protein>
<dbReference type="AlphaFoldDB" id="A0A1G1XXD4"/>
<sequence length="114" mass="12802">MENTDNIRAAFPASPKDAIINLAAAPVKRRGEIAGCFADAARLGKLNKEGEMDNNRGRKSQGTPNQLRASAHKKRNRQRRYQLRASAHKKRNRQRRLAQDKAEAARLGINVFEP</sequence>
<name>A0A1G1XXD4_9BACT</name>
<accession>A0A1G1XXD4</accession>
<feature type="compositionally biased region" description="Basic and acidic residues" evidence="1">
    <location>
        <begin position="46"/>
        <end position="56"/>
    </location>
</feature>
<evidence type="ECO:0000256" key="1">
    <source>
        <dbReference type="SAM" id="MobiDB-lite"/>
    </source>
</evidence>
<reference evidence="2 3" key="1">
    <citation type="journal article" date="2016" name="Nat. Commun.">
        <title>Thousands of microbial genomes shed light on interconnected biogeochemical processes in an aquifer system.</title>
        <authorList>
            <person name="Anantharaman K."/>
            <person name="Brown C.T."/>
            <person name="Hug L.A."/>
            <person name="Sharon I."/>
            <person name="Castelle C.J."/>
            <person name="Probst A.J."/>
            <person name="Thomas B.C."/>
            <person name="Singh A."/>
            <person name="Wilkins M.J."/>
            <person name="Karaoz U."/>
            <person name="Brodie E.L."/>
            <person name="Williams K.H."/>
            <person name="Hubbard S.S."/>
            <person name="Banfield J.F."/>
        </authorList>
    </citation>
    <scope>NUCLEOTIDE SEQUENCE [LARGE SCALE GENOMIC DNA]</scope>
</reference>
<dbReference type="Proteomes" id="UP000178930">
    <property type="component" value="Unassembled WGS sequence"/>
</dbReference>
<feature type="region of interest" description="Disordered" evidence="1">
    <location>
        <begin position="44"/>
        <end position="101"/>
    </location>
</feature>
<feature type="compositionally biased region" description="Basic residues" evidence="1">
    <location>
        <begin position="70"/>
        <end position="96"/>
    </location>
</feature>
<evidence type="ECO:0000313" key="3">
    <source>
        <dbReference type="Proteomes" id="UP000178930"/>
    </source>
</evidence>
<gene>
    <name evidence="2" type="ORF">A2729_02765</name>
</gene>
<dbReference type="EMBL" id="MHIB01000012">
    <property type="protein sequence ID" value="OGY44783.1"/>
    <property type="molecule type" value="Genomic_DNA"/>
</dbReference>
<dbReference type="STRING" id="1797532.A2729_02765"/>
<organism evidence="2 3">
    <name type="scientific">Candidatus Buchananbacteria bacterium RIFCSPHIGHO2_01_FULL_39_14</name>
    <dbReference type="NCBI Taxonomy" id="1797532"/>
    <lineage>
        <taxon>Bacteria</taxon>
        <taxon>Candidatus Buchananiibacteriota</taxon>
    </lineage>
</organism>
<evidence type="ECO:0000313" key="2">
    <source>
        <dbReference type="EMBL" id="OGY44783.1"/>
    </source>
</evidence>
<proteinExistence type="predicted"/>